<feature type="compositionally biased region" description="Basic and acidic residues" evidence="1">
    <location>
        <begin position="103"/>
        <end position="115"/>
    </location>
</feature>
<dbReference type="EnsemblPlants" id="Solyc12g062850.1.1">
    <property type="protein sequence ID" value="Solyc12g062850.1.1"/>
    <property type="gene ID" value="Solyc12g062850.1"/>
</dbReference>
<accession>K4DGA8</accession>
<evidence type="ECO:0000313" key="2">
    <source>
        <dbReference type="EnsemblPlants" id="Solyc12g062850.1.1"/>
    </source>
</evidence>
<dbReference type="OMA" id="DSNCANG"/>
<organism evidence="2">
    <name type="scientific">Solanum lycopersicum</name>
    <name type="common">Tomato</name>
    <name type="synonym">Lycopersicon esculentum</name>
    <dbReference type="NCBI Taxonomy" id="4081"/>
    <lineage>
        <taxon>Eukaryota</taxon>
        <taxon>Viridiplantae</taxon>
        <taxon>Streptophyta</taxon>
        <taxon>Embryophyta</taxon>
        <taxon>Tracheophyta</taxon>
        <taxon>Spermatophyta</taxon>
        <taxon>Magnoliopsida</taxon>
        <taxon>eudicotyledons</taxon>
        <taxon>Gunneridae</taxon>
        <taxon>Pentapetalae</taxon>
        <taxon>asterids</taxon>
        <taxon>lamiids</taxon>
        <taxon>Solanales</taxon>
        <taxon>Solanaceae</taxon>
        <taxon>Solanoideae</taxon>
        <taxon>Solaneae</taxon>
        <taxon>Solanum</taxon>
        <taxon>Solanum subgen. Lycopersicon</taxon>
    </lineage>
</organism>
<reference evidence="2" key="1">
    <citation type="journal article" date="2012" name="Nature">
        <title>The tomato genome sequence provides insights into fleshy fruit evolution.</title>
        <authorList>
            <consortium name="Tomato Genome Consortium"/>
        </authorList>
    </citation>
    <scope>NUCLEOTIDE SEQUENCE [LARGE SCALE GENOMIC DNA]</scope>
    <source>
        <strain evidence="2">cv. Heinz 1706</strain>
    </source>
</reference>
<reference evidence="2" key="2">
    <citation type="submission" date="2015-06" db="UniProtKB">
        <authorList>
            <consortium name="EnsemblPlants"/>
        </authorList>
    </citation>
    <scope>IDENTIFICATION</scope>
    <source>
        <strain evidence="2">cv. Heinz 1706</strain>
    </source>
</reference>
<name>K4DGA8_SOLLC</name>
<dbReference type="HOGENOM" id="CLU_2282432_0_0_1"/>
<dbReference type="InParanoid" id="K4DGA8"/>
<feature type="region of interest" description="Disordered" evidence="1">
    <location>
        <begin position="89"/>
        <end position="115"/>
    </location>
</feature>
<dbReference type="PaxDb" id="4081-Solyc12g062850.1.1"/>
<dbReference type="Gramene" id="Solyc12g062850.1.1">
    <property type="protein sequence ID" value="Solyc12g062850.1.1"/>
    <property type="gene ID" value="Solyc12g062850.1"/>
</dbReference>
<dbReference type="AlphaFoldDB" id="K4DGA8"/>
<protein>
    <submittedName>
        <fullName evidence="2">Uncharacterized protein</fullName>
    </submittedName>
</protein>
<evidence type="ECO:0000313" key="3">
    <source>
        <dbReference type="Proteomes" id="UP000004994"/>
    </source>
</evidence>
<keyword evidence="3" id="KW-1185">Reference proteome</keyword>
<evidence type="ECO:0000256" key="1">
    <source>
        <dbReference type="SAM" id="MobiDB-lite"/>
    </source>
</evidence>
<sequence>MTDHEKKKRSAFHNVNFLVEPFKSETNCHTIYNPRAVSTNYAEELVCDCLNRKYKEMLHGWVAENRQRENGSGAFDLNVQLIVEGLVGDDKNDSNCANGDSNEGGRCHGDDSDRK</sequence>
<dbReference type="Proteomes" id="UP000004994">
    <property type="component" value="Chromosome 12"/>
</dbReference>
<proteinExistence type="predicted"/>